<dbReference type="STRING" id="51642.NSMM_200024"/>
<sequence length="115" mass="12950">MVGRHSIEGNTIITSRQNRNPSKATITSYANTGQLLLGVFYYCGRIASAVNVSLHDRRNHVTSSIRTINTIPLENNISYVTNIYPYLDILINQRENEPVSDLKWRISSVVRAAES</sequence>
<reference evidence="1 2" key="1">
    <citation type="submission" date="2016-10" db="EMBL/GenBank/DDBJ databases">
        <authorList>
            <person name="de Groot N.N."/>
        </authorList>
    </citation>
    <scope>NUCLEOTIDE SEQUENCE [LARGE SCALE GENOMIC DNA]</scope>
    <source>
        <strain evidence="1">1</strain>
    </source>
</reference>
<organism evidence="1 2">
    <name type="scientific">Nitrosomonas mobilis</name>
    <dbReference type="NCBI Taxonomy" id="51642"/>
    <lineage>
        <taxon>Bacteria</taxon>
        <taxon>Pseudomonadati</taxon>
        <taxon>Pseudomonadota</taxon>
        <taxon>Betaproteobacteria</taxon>
        <taxon>Nitrosomonadales</taxon>
        <taxon>Nitrosomonadaceae</taxon>
        <taxon>Nitrosomonas</taxon>
    </lineage>
</organism>
<gene>
    <name evidence="1" type="ORF">NSMM_200024</name>
</gene>
<evidence type="ECO:0000313" key="2">
    <source>
        <dbReference type="Proteomes" id="UP000198729"/>
    </source>
</evidence>
<dbReference type="Proteomes" id="UP000198729">
    <property type="component" value="Unassembled WGS sequence"/>
</dbReference>
<proteinExistence type="predicted"/>
<accession>A0A1G5SC43</accession>
<name>A0A1G5SC43_9PROT</name>
<dbReference type="AlphaFoldDB" id="A0A1G5SC43"/>
<protein>
    <submittedName>
        <fullName evidence="1">Uncharacterized protein</fullName>
    </submittedName>
</protein>
<keyword evidence="2" id="KW-1185">Reference proteome</keyword>
<evidence type="ECO:0000313" key="1">
    <source>
        <dbReference type="EMBL" id="SCZ84547.1"/>
    </source>
</evidence>
<dbReference type="EMBL" id="FMWO01000026">
    <property type="protein sequence ID" value="SCZ84547.1"/>
    <property type="molecule type" value="Genomic_DNA"/>
</dbReference>